<keyword evidence="2" id="KW-1003">Cell membrane</keyword>
<evidence type="ECO:0000256" key="3">
    <source>
        <dbReference type="ARBA" id="ARBA00022692"/>
    </source>
</evidence>
<evidence type="ECO:0000313" key="8">
    <source>
        <dbReference type="Proteomes" id="UP000239724"/>
    </source>
</evidence>
<dbReference type="InterPro" id="IPR043428">
    <property type="entry name" value="LivM-like"/>
</dbReference>
<dbReference type="EMBL" id="NHRY01000036">
    <property type="protein sequence ID" value="PPQ39026.1"/>
    <property type="molecule type" value="Genomic_DNA"/>
</dbReference>
<keyword evidence="5 6" id="KW-0472">Membrane</keyword>
<evidence type="ECO:0000313" key="7">
    <source>
        <dbReference type="EMBL" id="PPQ39026.1"/>
    </source>
</evidence>
<dbReference type="Proteomes" id="UP000239724">
    <property type="component" value="Unassembled WGS sequence"/>
</dbReference>
<reference evidence="7 8" key="1">
    <citation type="journal article" date="2018" name="Arch. Microbiol.">
        <title>New insights into the metabolic potential of the phototrophic purple bacterium Rhodopila globiformis DSM 161(T) from its draft genome sequence and evidence for a vanadium-dependent nitrogenase.</title>
        <authorList>
            <person name="Imhoff J.F."/>
            <person name="Rahn T."/>
            <person name="Kunzel S."/>
            <person name="Neulinger S.C."/>
        </authorList>
    </citation>
    <scope>NUCLEOTIDE SEQUENCE [LARGE SCALE GENOMIC DNA]</scope>
    <source>
        <strain evidence="7 8">DSM 161</strain>
    </source>
</reference>
<evidence type="ECO:0008006" key="9">
    <source>
        <dbReference type="Google" id="ProtNLM"/>
    </source>
</evidence>
<dbReference type="PANTHER" id="PTHR30482">
    <property type="entry name" value="HIGH-AFFINITY BRANCHED-CHAIN AMINO ACID TRANSPORT SYSTEM PERMEASE"/>
    <property type="match status" value="1"/>
</dbReference>
<accession>A0A2S6NNL0</accession>
<name>A0A2S6NNL0_RHOGL</name>
<feature type="transmembrane region" description="Helical" evidence="6">
    <location>
        <begin position="12"/>
        <end position="30"/>
    </location>
</feature>
<evidence type="ECO:0000256" key="5">
    <source>
        <dbReference type="ARBA" id="ARBA00023136"/>
    </source>
</evidence>
<dbReference type="GO" id="GO:0015658">
    <property type="term" value="F:branched-chain amino acid transmembrane transporter activity"/>
    <property type="evidence" value="ECO:0007669"/>
    <property type="project" value="InterPro"/>
</dbReference>
<dbReference type="PANTHER" id="PTHR30482:SF17">
    <property type="entry name" value="ABC TRANSPORTER ATP-BINDING PROTEIN"/>
    <property type="match status" value="1"/>
</dbReference>
<comment type="caution">
    <text evidence="7">The sequence shown here is derived from an EMBL/GenBank/DDBJ whole genome shotgun (WGS) entry which is preliminary data.</text>
</comment>
<dbReference type="InterPro" id="IPR001851">
    <property type="entry name" value="ABC_transp_permease"/>
</dbReference>
<feature type="transmembrane region" description="Helical" evidence="6">
    <location>
        <begin position="91"/>
        <end position="110"/>
    </location>
</feature>
<protein>
    <recommendedName>
        <fullName evidence="9">Branched-chain amino acid ABC transporter permease</fullName>
    </recommendedName>
</protein>
<dbReference type="CDD" id="cd06581">
    <property type="entry name" value="TM_PBP1_LivM_like"/>
    <property type="match status" value="1"/>
</dbReference>
<keyword evidence="4 6" id="KW-1133">Transmembrane helix</keyword>
<evidence type="ECO:0000256" key="6">
    <source>
        <dbReference type="SAM" id="Phobius"/>
    </source>
</evidence>
<evidence type="ECO:0000256" key="2">
    <source>
        <dbReference type="ARBA" id="ARBA00022475"/>
    </source>
</evidence>
<feature type="transmembrane region" description="Helical" evidence="6">
    <location>
        <begin position="67"/>
        <end position="85"/>
    </location>
</feature>
<evidence type="ECO:0000256" key="1">
    <source>
        <dbReference type="ARBA" id="ARBA00004651"/>
    </source>
</evidence>
<feature type="transmembrane region" description="Helical" evidence="6">
    <location>
        <begin position="164"/>
        <end position="184"/>
    </location>
</feature>
<dbReference type="AlphaFoldDB" id="A0A2S6NNL0"/>
<dbReference type="OrthoDB" id="9804361at2"/>
<gene>
    <name evidence="7" type="ORF">CCS01_01700</name>
</gene>
<dbReference type="GO" id="GO:0005886">
    <property type="term" value="C:plasma membrane"/>
    <property type="evidence" value="ECO:0007669"/>
    <property type="project" value="UniProtKB-SubCell"/>
</dbReference>
<proteinExistence type="predicted"/>
<sequence length="330" mass="35261">MLRSQSPRVVAGRAVLVAGMLMLAVAPWVFGLGTISVLTEFLTMLVLALMWNLLAGYADVVTVGQHAFVGIGAYAFYGFAALAQIRPPAAILLAGLVALALALPAMAIVFRLRAMYLAIGTWVVAELFMLVAGKLSAFGGGSGVSLPLPVLRALGARPAERFIVVYWLALVLAATAFFSTWLLLRSRVGIGLMAMRDNEEGAGAVGVDLVRARMLCFLWTAPFLGLAGAIATLQKLRISPAASFSIIDYTVFVIFNVVIGGVGSLEGPVLGTILFFVLREYLSDFGTWHLMLLGALSIAVILIEPRGLWGLIRRRLARDLVPVSHHGSRL</sequence>
<feature type="transmembrane region" description="Helical" evidence="6">
    <location>
        <begin position="253"/>
        <end position="278"/>
    </location>
</feature>
<organism evidence="7 8">
    <name type="scientific">Rhodopila globiformis</name>
    <name type="common">Rhodopseudomonas globiformis</name>
    <dbReference type="NCBI Taxonomy" id="1071"/>
    <lineage>
        <taxon>Bacteria</taxon>
        <taxon>Pseudomonadati</taxon>
        <taxon>Pseudomonadota</taxon>
        <taxon>Alphaproteobacteria</taxon>
        <taxon>Acetobacterales</taxon>
        <taxon>Acetobacteraceae</taxon>
        <taxon>Rhodopila</taxon>
    </lineage>
</organism>
<dbReference type="RefSeq" id="WP_104517111.1">
    <property type="nucleotide sequence ID" value="NZ_NHRY01000036.1"/>
</dbReference>
<feature type="transmembrane region" description="Helical" evidence="6">
    <location>
        <begin position="36"/>
        <end position="55"/>
    </location>
</feature>
<comment type="subcellular location">
    <subcellularLocation>
        <location evidence="1">Cell membrane</location>
        <topology evidence="1">Multi-pass membrane protein</topology>
    </subcellularLocation>
</comment>
<keyword evidence="8" id="KW-1185">Reference proteome</keyword>
<feature type="transmembrane region" description="Helical" evidence="6">
    <location>
        <begin position="290"/>
        <end position="312"/>
    </location>
</feature>
<keyword evidence="3 6" id="KW-0812">Transmembrane</keyword>
<feature type="transmembrane region" description="Helical" evidence="6">
    <location>
        <begin position="215"/>
        <end position="233"/>
    </location>
</feature>
<evidence type="ECO:0000256" key="4">
    <source>
        <dbReference type="ARBA" id="ARBA00022989"/>
    </source>
</evidence>
<dbReference type="Pfam" id="PF02653">
    <property type="entry name" value="BPD_transp_2"/>
    <property type="match status" value="1"/>
</dbReference>